<proteinExistence type="predicted"/>
<feature type="region of interest" description="Disordered" evidence="1">
    <location>
        <begin position="60"/>
        <end position="105"/>
    </location>
</feature>
<keyword evidence="3" id="KW-1185">Reference proteome</keyword>
<reference evidence="2 3" key="1">
    <citation type="submission" date="2019-02" db="EMBL/GenBank/DDBJ databases">
        <title>Deep-cultivation of Planctomycetes and their phenomic and genomic characterization uncovers novel biology.</title>
        <authorList>
            <person name="Wiegand S."/>
            <person name="Jogler M."/>
            <person name="Boedeker C."/>
            <person name="Pinto D."/>
            <person name="Vollmers J."/>
            <person name="Rivas-Marin E."/>
            <person name="Kohn T."/>
            <person name="Peeters S.H."/>
            <person name="Heuer A."/>
            <person name="Rast P."/>
            <person name="Oberbeckmann S."/>
            <person name="Bunk B."/>
            <person name="Jeske O."/>
            <person name="Meyerdierks A."/>
            <person name="Storesund J.E."/>
            <person name="Kallscheuer N."/>
            <person name="Luecker S."/>
            <person name="Lage O.M."/>
            <person name="Pohl T."/>
            <person name="Merkel B.J."/>
            <person name="Hornburger P."/>
            <person name="Mueller R.-W."/>
            <person name="Bruemmer F."/>
            <person name="Labrenz M."/>
            <person name="Spormann A.M."/>
            <person name="Op Den Camp H."/>
            <person name="Overmann J."/>
            <person name="Amann R."/>
            <person name="Jetten M.S.M."/>
            <person name="Mascher T."/>
            <person name="Medema M.H."/>
            <person name="Devos D.P."/>
            <person name="Kaster A.-K."/>
            <person name="Ovreas L."/>
            <person name="Rohde M."/>
            <person name="Galperin M.Y."/>
            <person name="Jogler C."/>
        </authorList>
    </citation>
    <scope>NUCLEOTIDE SEQUENCE [LARGE SCALE GENOMIC DNA]</scope>
    <source>
        <strain evidence="2 3">Q31b</strain>
    </source>
</reference>
<protein>
    <submittedName>
        <fullName evidence="2">Uncharacterized protein</fullName>
    </submittedName>
</protein>
<dbReference type="Proteomes" id="UP000315471">
    <property type="component" value="Unassembled WGS sequence"/>
</dbReference>
<feature type="compositionally biased region" description="Low complexity" evidence="1">
    <location>
        <begin position="81"/>
        <end position="97"/>
    </location>
</feature>
<dbReference type="AlphaFoldDB" id="A0A5C6DK11"/>
<evidence type="ECO:0000313" key="3">
    <source>
        <dbReference type="Proteomes" id="UP000315471"/>
    </source>
</evidence>
<dbReference type="EMBL" id="SJPY01000010">
    <property type="protein sequence ID" value="TWU35199.1"/>
    <property type="molecule type" value="Genomic_DNA"/>
</dbReference>
<gene>
    <name evidence="2" type="ORF">Q31b_52950</name>
</gene>
<accession>A0A5C6DK11</accession>
<name>A0A5C6DK11_9BACT</name>
<comment type="caution">
    <text evidence="2">The sequence shown here is derived from an EMBL/GenBank/DDBJ whole genome shotgun (WGS) entry which is preliminary data.</text>
</comment>
<sequence length="105" mass="12011">MDCSQHLYPTNVTVHVARGNDVVMAYSLSTRAVVQPMVPRSAVRVIDCNTRRSRQVAEARHHTSQHQVACHGVRQRVQPKQTQASQTQRSRMRQMQQPERIVVLV</sequence>
<evidence type="ECO:0000256" key="1">
    <source>
        <dbReference type="SAM" id="MobiDB-lite"/>
    </source>
</evidence>
<evidence type="ECO:0000313" key="2">
    <source>
        <dbReference type="EMBL" id="TWU35199.1"/>
    </source>
</evidence>
<organism evidence="2 3">
    <name type="scientific">Novipirellula aureliae</name>
    <dbReference type="NCBI Taxonomy" id="2527966"/>
    <lineage>
        <taxon>Bacteria</taxon>
        <taxon>Pseudomonadati</taxon>
        <taxon>Planctomycetota</taxon>
        <taxon>Planctomycetia</taxon>
        <taxon>Pirellulales</taxon>
        <taxon>Pirellulaceae</taxon>
        <taxon>Novipirellula</taxon>
    </lineage>
</organism>